<gene>
    <name evidence="1" type="ORF">AVDCRST_MAG94-1840</name>
</gene>
<organism evidence="1">
    <name type="scientific">uncultured Leptolyngbya sp</name>
    <dbReference type="NCBI Taxonomy" id="332963"/>
    <lineage>
        <taxon>Bacteria</taxon>
        <taxon>Bacillati</taxon>
        <taxon>Cyanobacteriota</taxon>
        <taxon>Cyanophyceae</taxon>
        <taxon>Leptolyngbyales</taxon>
        <taxon>Leptolyngbyaceae</taxon>
        <taxon>Leptolyngbya group</taxon>
        <taxon>Leptolyngbya</taxon>
        <taxon>environmental samples</taxon>
    </lineage>
</organism>
<evidence type="ECO:0000313" key="1">
    <source>
        <dbReference type="EMBL" id="CAA9329795.1"/>
    </source>
</evidence>
<dbReference type="EMBL" id="CADCTY010000641">
    <property type="protein sequence ID" value="CAA9329795.1"/>
    <property type="molecule type" value="Genomic_DNA"/>
</dbReference>
<sequence>MVKLLQAQFKVTKCLVIFQLQEFFQSLSRRSFKLRDEKTLVI</sequence>
<accession>A0A6J4LCF3</accession>
<dbReference type="AlphaFoldDB" id="A0A6J4LCF3"/>
<protein>
    <submittedName>
        <fullName evidence="1">Uncharacterized protein</fullName>
    </submittedName>
</protein>
<proteinExistence type="predicted"/>
<reference evidence="1" key="1">
    <citation type="submission" date="2020-02" db="EMBL/GenBank/DDBJ databases">
        <authorList>
            <person name="Meier V. D."/>
        </authorList>
    </citation>
    <scope>NUCLEOTIDE SEQUENCE</scope>
    <source>
        <strain evidence="1">AVDCRST_MAG94</strain>
    </source>
</reference>
<name>A0A6J4LCF3_9CYAN</name>